<name>A0A183Q7A3_9TREM</name>
<evidence type="ECO:0000313" key="1">
    <source>
        <dbReference type="EMBL" id="VDP87431.1"/>
    </source>
</evidence>
<dbReference type="Proteomes" id="UP000269396">
    <property type="component" value="Unassembled WGS sequence"/>
</dbReference>
<evidence type="ECO:0000313" key="2">
    <source>
        <dbReference type="Proteomes" id="UP000269396"/>
    </source>
</evidence>
<organism evidence="1 2">
    <name type="scientific">Schistosoma mattheei</name>
    <dbReference type="NCBI Taxonomy" id="31246"/>
    <lineage>
        <taxon>Eukaryota</taxon>
        <taxon>Metazoa</taxon>
        <taxon>Spiralia</taxon>
        <taxon>Lophotrochozoa</taxon>
        <taxon>Platyhelminthes</taxon>
        <taxon>Trematoda</taxon>
        <taxon>Digenea</taxon>
        <taxon>Strigeidida</taxon>
        <taxon>Schistosomatoidea</taxon>
        <taxon>Schistosomatidae</taxon>
        <taxon>Schistosoma</taxon>
    </lineage>
</organism>
<protein>
    <submittedName>
        <fullName evidence="1">Uncharacterized protein</fullName>
    </submittedName>
</protein>
<dbReference type="AlphaFoldDB" id="A0A183Q7A3"/>
<keyword evidence="2" id="KW-1185">Reference proteome</keyword>
<gene>
    <name evidence="1" type="ORF">SMTD_LOCUS22488</name>
</gene>
<feature type="non-terminal residue" evidence="1">
    <location>
        <position position="1"/>
    </location>
</feature>
<reference evidence="1 2" key="1">
    <citation type="submission" date="2018-11" db="EMBL/GenBank/DDBJ databases">
        <authorList>
            <consortium name="Pathogen Informatics"/>
        </authorList>
    </citation>
    <scope>NUCLEOTIDE SEQUENCE [LARGE SCALE GENOMIC DNA]</scope>
    <source>
        <strain>Denwood</strain>
        <strain evidence="2">Zambia</strain>
    </source>
</reference>
<dbReference type="PANTHER" id="PTHR47027">
    <property type="entry name" value="REVERSE TRANSCRIPTASE DOMAIN-CONTAINING PROTEIN"/>
    <property type="match status" value="1"/>
</dbReference>
<dbReference type="PANTHER" id="PTHR47027:SF20">
    <property type="entry name" value="REVERSE TRANSCRIPTASE-LIKE PROTEIN WITH RNA-DIRECTED DNA POLYMERASE DOMAIN"/>
    <property type="match status" value="1"/>
</dbReference>
<dbReference type="EMBL" id="UZAL01051810">
    <property type="protein sequence ID" value="VDP87431.1"/>
    <property type="molecule type" value="Genomic_DNA"/>
</dbReference>
<proteinExistence type="predicted"/>
<sequence length="104" mass="12129">RSVLLYGCKTWPLRVENTRKLLAFDHRCLRNIAGVCWDHRVSDGEVRCWILENDGKSFDEVVTFHRLRWLGHVSHMPEHRLPRLAVLANVGDSWKKVEAAKPKT</sequence>
<accession>A0A183Q7A3</accession>